<dbReference type="InterPro" id="IPR002933">
    <property type="entry name" value="Peptidase_M20"/>
</dbReference>
<dbReference type="Gene3D" id="3.40.630.10">
    <property type="entry name" value="Zn peptidases"/>
    <property type="match status" value="1"/>
</dbReference>
<dbReference type="InterPro" id="IPR011650">
    <property type="entry name" value="Peptidase_M20_dimer"/>
</dbReference>
<keyword evidence="9" id="KW-1185">Reference proteome</keyword>
<dbReference type="SUPFAM" id="SSF55031">
    <property type="entry name" value="Bacterial exopeptidase dimerisation domain"/>
    <property type="match status" value="1"/>
</dbReference>
<evidence type="ECO:0000256" key="5">
    <source>
        <dbReference type="ARBA" id="ARBA00023285"/>
    </source>
</evidence>
<dbReference type="Pfam" id="PF07687">
    <property type="entry name" value="M20_dimer"/>
    <property type="match status" value="1"/>
</dbReference>
<dbReference type="InterPro" id="IPR050072">
    <property type="entry name" value="Peptidase_M20A"/>
</dbReference>
<evidence type="ECO:0000313" key="9">
    <source>
        <dbReference type="Proteomes" id="UP001342631"/>
    </source>
</evidence>
<gene>
    <name evidence="8" type="primary">dapE</name>
    <name evidence="8" type="ORF">ASNO1_34060</name>
</gene>
<proteinExistence type="predicted"/>
<keyword evidence="2" id="KW-0479">Metal-binding</keyword>
<evidence type="ECO:0000259" key="7">
    <source>
        <dbReference type="Pfam" id="PF07687"/>
    </source>
</evidence>
<dbReference type="SUPFAM" id="SSF53187">
    <property type="entry name" value="Zn-dependent exopeptidases"/>
    <property type="match status" value="1"/>
</dbReference>
<keyword evidence="5" id="KW-0170">Cobalt</keyword>
<comment type="cofactor">
    <cofactor evidence="1">
        <name>Zn(2+)</name>
        <dbReference type="ChEBI" id="CHEBI:29105"/>
    </cofactor>
</comment>
<dbReference type="PANTHER" id="PTHR43808:SF31">
    <property type="entry name" value="N-ACETYL-L-CITRULLINE DEACETYLASE"/>
    <property type="match status" value="1"/>
</dbReference>
<keyword evidence="3" id="KW-0378">Hydrolase</keyword>
<dbReference type="InterPro" id="IPR001261">
    <property type="entry name" value="ArgE/DapE_CS"/>
</dbReference>
<organism evidence="8 9">
    <name type="scientific">Corallococcus caeni</name>
    <dbReference type="NCBI Taxonomy" id="3082388"/>
    <lineage>
        <taxon>Bacteria</taxon>
        <taxon>Pseudomonadati</taxon>
        <taxon>Myxococcota</taxon>
        <taxon>Myxococcia</taxon>
        <taxon>Myxococcales</taxon>
        <taxon>Cystobacterineae</taxon>
        <taxon>Myxococcaceae</taxon>
        <taxon>Corallococcus</taxon>
    </lineage>
</organism>
<evidence type="ECO:0000256" key="6">
    <source>
        <dbReference type="NCBIfam" id="TIGR01900"/>
    </source>
</evidence>
<dbReference type="NCBIfam" id="TIGR01900">
    <property type="entry name" value="dapE-gram_pos"/>
    <property type="match status" value="1"/>
</dbReference>
<dbReference type="InterPro" id="IPR010174">
    <property type="entry name" value="Succinyl-DAP_deSuclase_DapE"/>
</dbReference>
<feature type="domain" description="Peptidase M20 dimerisation" evidence="7">
    <location>
        <begin position="185"/>
        <end position="283"/>
    </location>
</feature>
<comment type="caution">
    <text evidence="8">The sequence shown here is derived from an EMBL/GenBank/DDBJ whole genome shotgun (WGS) entry which is preliminary data.</text>
</comment>
<dbReference type="PANTHER" id="PTHR43808">
    <property type="entry name" value="ACETYLORNITHINE DEACETYLASE"/>
    <property type="match status" value="1"/>
</dbReference>
<evidence type="ECO:0000256" key="3">
    <source>
        <dbReference type="ARBA" id="ARBA00022801"/>
    </source>
</evidence>
<keyword evidence="4" id="KW-0862">Zinc</keyword>
<sequence length="374" mass="39874">MPGAGGEYGAARMASIDLATRLAQTTLELCRIDSPIGHEGPIADHVEGWALKHFRREEVFRVGHTLLLGSLEDPRPTVALIGHLDTVPMHPGDVGRAPRIEGERVHGLGASDMKGGVAVMMALAEDLKRDALPVNVAFLLYEREEGAYAESGLIPLYEQRPDLSRVKFGIAMEPTDGVVQVGCVGSMQVTVRFTGKSAHSARPWQGENAIHKAGPLLTELLGRERVEVNVAGFPFYEVLSATLAKGGRARNVVPEAFELNLNYRFAPGKSVAQAKEDVLALVAGRAEVEFTDASPSGPVAAGNPLFQRLMALTGLPAASKQAWTDVARFGEWGVDAVNFGPGETAQAHQLHESAPIPPLAVAYEKLAAFLKGAA</sequence>
<evidence type="ECO:0000256" key="2">
    <source>
        <dbReference type="ARBA" id="ARBA00022723"/>
    </source>
</evidence>
<evidence type="ECO:0000256" key="4">
    <source>
        <dbReference type="ARBA" id="ARBA00022833"/>
    </source>
</evidence>
<dbReference type="Gene3D" id="3.30.70.360">
    <property type="match status" value="1"/>
</dbReference>
<dbReference type="Pfam" id="PF01546">
    <property type="entry name" value="Peptidase_M20"/>
    <property type="match status" value="1"/>
</dbReference>
<accession>A0ABQ6QV18</accession>
<dbReference type="InterPro" id="IPR036264">
    <property type="entry name" value="Bact_exopeptidase_dim_dom"/>
</dbReference>
<protein>
    <recommendedName>
        <fullName evidence="6">Succinyl-diaminopimelate desuccinylase</fullName>
        <ecNumber evidence="6">3.5.1.18</ecNumber>
    </recommendedName>
</protein>
<evidence type="ECO:0000256" key="1">
    <source>
        <dbReference type="ARBA" id="ARBA00001947"/>
    </source>
</evidence>
<name>A0ABQ6QV18_9BACT</name>
<evidence type="ECO:0000313" key="8">
    <source>
        <dbReference type="EMBL" id="GMU07153.1"/>
    </source>
</evidence>
<dbReference type="EC" id="3.5.1.18" evidence="6"/>
<dbReference type="EMBL" id="BTTX01000003">
    <property type="protein sequence ID" value="GMU07153.1"/>
    <property type="molecule type" value="Genomic_DNA"/>
</dbReference>
<reference evidence="8 9" key="1">
    <citation type="journal article" date="2024" name="Arch. Microbiol.">
        <title>Corallococcus caeni sp. nov., a novel myxobacterium isolated from activated sludge.</title>
        <authorList>
            <person name="Tomita S."/>
            <person name="Nakai R."/>
            <person name="Kuroda K."/>
            <person name="Kurashita H."/>
            <person name="Hatamoto M."/>
            <person name="Yamaguchi T."/>
            <person name="Narihiro T."/>
        </authorList>
    </citation>
    <scope>NUCLEOTIDE SEQUENCE [LARGE SCALE GENOMIC DNA]</scope>
    <source>
        <strain evidence="8 9">NO1</strain>
    </source>
</reference>
<dbReference type="PROSITE" id="PS00758">
    <property type="entry name" value="ARGE_DAPE_CPG2_1"/>
    <property type="match status" value="1"/>
</dbReference>
<dbReference type="Proteomes" id="UP001342631">
    <property type="component" value="Unassembled WGS sequence"/>
</dbReference>